<gene>
    <name evidence="1" type="ORF">AC631_04398</name>
</gene>
<dbReference type="PANTHER" id="PTHR33835">
    <property type="entry name" value="YALI0C07656P"/>
    <property type="match status" value="1"/>
</dbReference>
<name>A0A0V1PUJ4_9ASCO</name>
<accession>A0A0V1PUJ4</accession>
<dbReference type="PANTHER" id="PTHR33835:SF1">
    <property type="entry name" value="METALLO-BETA-LACTAMASE DOMAIN-CONTAINING PROTEIN"/>
    <property type="match status" value="1"/>
</dbReference>
<sequence>MGYPKTLKAVSRKLTNNIVIASCGFTRVNTLNFGARMALFNYDNNIVVWSAIPYGDEVIKALELLTGSNEGAFNITHLVIPDKEHTMAARSFKSNYPNMKIIAMETVDLGADCPIDYTIKSKVANKLIDKRVLSEEIGIQDSVILNNFEFVYLPVHANKELVMFDKNSKILFEADLLFNLGVPGTTSGKVKLEQFSTSTGYSENFRPHLGRSFLTRYLQPNSKVGNWLANSVTKTSNPDSQKGLRTIYNSWDFEKIVMCHGNIIENDAKGAFKSVFKSALK</sequence>
<evidence type="ECO:0000313" key="2">
    <source>
        <dbReference type="Proteomes" id="UP000054251"/>
    </source>
</evidence>
<proteinExistence type="predicted"/>
<reference evidence="1 2" key="1">
    <citation type="submission" date="2015-11" db="EMBL/GenBank/DDBJ databases">
        <title>The genome of Debaryomyces fabryi.</title>
        <authorList>
            <person name="Tafer H."/>
            <person name="Lopandic K."/>
        </authorList>
    </citation>
    <scope>NUCLEOTIDE SEQUENCE [LARGE SCALE GENOMIC DNA]</scope>
    <source>
        <strain evidence="1 2">CBS 789</strain>
    </source>
</reference>
<evidence type="ECO:0000313" key="1">
    <source>
        <dbReference type="EMBL" id="KRZ99841.1"/>
    </source>
</evidence>
<dbReference type="OrthoDB" id="421671at2759"/>
<dbReference type="InterPro" id="IPR025638">
    <property type="entry name" value="DUF4336"/>
</dbReference>
<dbReference type="AlphaFoldDB" id="A0A0V1PUJ4"/>
<dbReference type="InterPro" id="IPR036866">
    <property type="entry name" value="RibonucZ/Hydroxyglut_hydro"/>
</dbReference>
<dbReference type="Proteomes" id="UP000054251">
    <property type="component" value="Unassembled WGS sequence"/>
</dbReference>
<dbReference type="RefSeq" id="XP_015465944.1">
    <property type="nucleotide sequence ID" value="XM_015613227.1"/>
</dbReference>
<dbReference type="GeneID" id="26841407"/>
<protein>
    <recommendedName>
        <fullName evidence="3">Metallo-beta-lactamase domain-containing protein</fullName>
    </recommendedName>
</protein>
<dbReference type="EMBL" id="LMYN01000117">
    <property type="protein sequence ID" value="KRZ99841.1"/>
    <property type="molecule type" value="Genomic_DNA"/>
</dbReference>
<evidence type="ECO:0008006" key="3">
    <source>
        <dbReference type="Google" id="ProtNLM"/>
    </source>
</evidence>
<keyword evidence="2" id="KW-1185">Reference proteome</keyword>
<organism evidence="1 2">
    <name type="scientific">Debaryomyces fabryi</name>
    <dbReference type="NCBI Taxonomy" id="58627"/>
    <lineage>
        <taxon>Eukaryota</taxon>
        <taxon>Fungi</taxon>
        <taxon>Dikarya</taxon>
        <taxon>Ascomycota</taxon>
        <taxon>Saccharomycotina</taxon>
        <taxon>Pichiomycetes</taxon>
        <taxon>Debaryomycetaceae</taxon>
        <taxon>Debaryomyces</taxon>
    </lineage>
</organism>
<comment type="caution">
    <text evidence="1">The sequence shown here is derived from an EMBL/GenBank/DDBJ whole genome shotgun (WGS) entry which is preliminary data.</text>
</comment>
<dbReference type="SUPFAM" id="SSF56281">
    <property type="entry name" value="Metallo-hydrolase/oxidoreductase"/>
    <property type="match status" value="1"/>
</dbReference>